<dbReference type="InterPro" id="IPR038590">
    <property type="entry name" value="YaeQ_sf"/>
</dbReference>
<protein>
    <recommendedName>
        <fullName evidence="4">YaeQ family protein</fullName>
    </recommendedName>
</protein>
<accession>A0AAU9Q435</accession>
<dbReference type="PANTHER" id="PTHR38784:SF1">
    <property type="entry name" value="SUCROSE PHOSPHORYLASE"/>
    <property type="match status" value="1"/>
</dbReference>
<dbReference type="Gene3D" id="3.10.640.10">
    <property type="entry name" value="Restriction endonuclease-like alpha-beta roll domain"/>
    <property type="match status" value="1"/>
</dbReference>
<dbReference type="InterPro" id="IPR011335">
    <property type="entry name" value="Restrct_endonuc-II-like"/>
</dbReference>
<evidence type="ECO:0000313" key="2">
    <source>
        <dbReference type="EMBL" id="CAH1526820.1"/>
    </source>
</evidence>
<dbReference type="Proteomes" id="UP001295420">
    <property type="component" value="Unassembled WGS sequence"/>
</dbReference>
<dbReference type="AlphaFoldDB" id="A0AAU9Q435"/>
<dbReference type="EMBL" id="CAKMTQ010000012">
    <property type="protein sequence ID" value="CAH1526820.1"/>
    <property type="molecule type" value="Genomic_DNA"/>
</dbReference>
<reference evidence="2" key="1">
    <citation type="submission" date="2022-01" db="EMBL/GenBank/DDBJ databases">
        <authorList>
            <person name="Lagorce A."/>
        </authorList>
    </citation>
    <scope>NUCLEOTIDE SEQUENCE</scope>
    <source>
        <strain evidence="2">Th15_F1_D04</strain>
    </source>
</reference>
<comment type="caution">
    <text evidence="2">The sequence shown here is derived from an EMBL/GenBank/DDBJ whole genome shotgun (WGS) entry which is preliminary data.</text>
</comment>
<evidence type="ECO:0008006" key="4">
    <source>
        <dbReference type="Google" id="ProtNLM"/>
    </source>
</evidence>
<feature type="transmembrane region" description="Helical" evidence="1">
    <location>
        <begin position="6"/>
        <end position="22"/>
    </location>
</feature>
<keyword evidence="1" id="KW-0472">Membrane</keyword>
<proteinExistence type="predicted"/>
<keyword evidence="1" id="KW-1133">Transmembrane helix</keyword>
<name>A0AAU9Q435_9VIBR</name>
<keyword evidence="1" id="KW-0812">Transmembrane</keyword>
<dbReference type="SMART" id="SM01322">
    <property type="entry name" value="YaeQ"/>
    <property type="match status" value="1"/>
</dbReference>
<dbReference type="PANTHER" id="PTHR38784">
    <property type="entry name" value="SUCROSE PHOSPHORYLASE"/>
    <property type="match status" value="1"/>
</dbReference>
<dbReference type="SUPFAM" id="SSF52980">
    <property type="entry name" value="Restriction endonuclease-like"/>
    <property type="match status" value="1"/>
</dbReference>
<evidence type="ECO:0000256" key="1">
    <source>
        <dbReference type="SAM" id="Phobius"/>
    </source>
</evidence>
<evidence type="ECO:0000313" key="3">
    <source>
        <dbReference type="Proteomes" id="UP001295420"/>
    </source>
</evidence>
<dbReference type="Pfam" id="PF07152">
    <property type="entry name" value="YaeQ"/>
    <property type="match status" value="1"/>
</dbReference>
<gene>
    <name evidence="2" type="ORF">THF1D04_20442</name>
</gene>
<dbReference type="InterPro" id="IPR009822">
    <property type="entry name" value="YaeQ"/>
</dbReference>
<dbReference type="PIRSF" id="PIRSF011484">
    <property type="entry name" value="YaeQ"/>
    <property type="match status" value="1"/>
</dbReference>
<sequence length="200" mass="22765">MVASFLAGYFFALKLLITLMALKPTIYKFRIAISDMNNDYYDSKNLTIALHPSEKPQRMLARILAYCLNAQKELEFTKGLSTTEEPDLWRVEDDQSITHWIEIGEPEPDRIKKASRLAKHVKVYTYNTKASVWWDKMAGKFGMLPVDVASLDYDAIDLISQHLDRGTSLSVMITGTSIFVDINEQHVEVTVKELQSNDAS</sequence>
<organism evidence="2 3">
    <name type="scientific">Vibrio owensii</name>
    <dbReference type="NCBI Taxonomy" id="696485"/>
    <lineage>
        <taxon>Bacteria</taxon>
        <taxon>Pseudomonadati</taxon>
        <taxon>Pseudomonadota</taxon>
        <taxon>Gammaproteobacteria</taxon>
        <taxon>Vibrionales</taxon>
        <taxon>Vibrionaceae</taxon>
        <taxon>Vibrio</taxon>
    </lineage>
</organism>